<evidence type="ECO:0000256" key="7">
    <source>
        <dbReference type="SAM" id="Phobius"/>
    </source>
</evidence>
<evidence type="ECO:0000256" key="1">
    <source>
        <dbReference type="ARBA" id="ARBA00004141"/>
    </source>
</evidence>
<evidence type="ECO:0000259" key="8">
    <source>
        <dbReference type="Pfam" id="PF02397"/>
    </source>
</evidence>
<dbReference type="GO" id="GO:0016780">
    <property type="term" value="F:phosphotransferase activity, for other substituted phosphate groups"/>
    <property type="evidence" value="ECO:0007669"/>
    <property type="project" value="TreeGrafter"/>
</dbReference>
<proteinExistence type="inferred from homology"/>
<keyword evidence="3 9" id="KW-0808">Transferase</keyword>
<organism evidence="9">
    <name type="scientific">Caldithrix abyssi</name>
    <dbReference type="NCBI Taxonomy" id="187145"/>
    <lineage>
        <taxon>Bacteria</taxon>
        <taxon>Pseudomonadati</taxon>
        <taxon>Calditrichota</taxon>
        <taxon>Calditrichia</taxon>
        <taxon>Calditrichales</taxon>
        <taxon>Calditrichaceae</taxon>
        <taxon>Caldithrix</taxon>
    </lineage>
</organism>
<dbReference type="InterPro" id="IPR003362">
    <property type="entry name" value="Bact_transf"/>
</dbReference>
<dbReference type="Proteomes" id="UP000885779">
    <property type="component" value="Unassembled WGS sequence"/>
</dbReference>
<dbReference type="EMBL" id="DRQG01000140">
    <property type="protein sequence ID" value="HGY56924.1"/>
    <property type="molecule type" value="Genomic_DNA"/>
</dbReference>
<comment type="similarity">
    <text evidence="2">Belongs to the bacterial sugar transferase family.</text>
</comment>
<dbReference type="GO" id="GO:0016020">
    <property type="term" value="C:membrane"/>
    <property type="evidence" value="ECO:0007669"/>
    <property type="project" value="UniProtKB-SubCell"/>
</dbReference>
<evidence type="ECO:0000256" key="3">
    <source>
        <dbReference type="ARBA" id="ARBA00022679"/>
    </source>
</evidence>
<evidence type="ECO:0000256" key="5">
    <source>
        <dbReference type="ARBA" id="ARBA00022989"/>
    </source>
</evidence>
<keyword evidence="6 7" id="KW-0472">Membrane</keyword>
<dbReference type="NCBIfam" id="TIGR03025">
    <property type="entry name" value="EPS_sugtrans"/>
    <property type="match status" value="1"/>
</dbReference>
<sequence>MYKKIISQRIKIVLDFCLALISLILLSPLFVIISLVIKLDNPGKVIFKQARAGKNGKLFYIYKFRTMVENAENMGLGYGIAKNDPRITRVGRFLRKTSLDELPQLFNVLKGEMSFVGPRPGLPYQVERYSAKQHRRLLVKPGITGLAQVEGRGLIPWSKRIEYDLWYIDHWSLWLDLKIMLRTVKNIILSKGYTEEQTPDIIEDFETSSPQNKERYV</sequence>
<keyword evidence="4 7" id="KW-0812">Transmembrane</keyword>
<keyword evidence="5 7" id="KW-1133">Transmembrane helix</keyword>
<feature type="domain" description="Bacterial sugar transferase" evidence="8">
    <location>
        <begin position="11"/>
        <end position="188"/>
    </location>
</feature>
<name>A0A7V4U356_CALAY</name>
<evidence type="ECO:0000256" key="6">
    <source>
        <dbReference type="ARBA" id="ARBA00023136"/>
    </source>
</evidence>
<dbReference type="Pfam" id="PF02397">
    <property type="entry name" value="Bac_transf"/>
    <property type="match status" value="1"/>
</dbReference>
<evidence type="ECO:0000313" key="9">
    <source>
        <dbReference type="EMBL" id="HGY56924.1"/>
    </source>
</evidence>
<comment type="subcellular location">
    <subcellularLocation>
        <location evidence="1">Membrane</location>
        <topology evidence="1">Multi-pass membrane protein</topology>
    </subcellularLocation>
</comment>
<dbReference type="AlphaFoldDB" id="A0A7V4U356"/>
<gene>
    <name evidence="9" type="ORF">ENK44_14545</name>
</gene>
<reference evidence="9" key="1">
    <citation type="journal article" date="2020" name="mSystems">
        <title>Genome- and Community-Level Interaction Insights into Carbon Utilization and Element Cycling Functions of Hydrothermarchaeota in Hydrothermal Sediment.</title>
        <authorList>
            <person name="Zhou Z."/>
            <person name="Liu Y."/>
            <person name="Xu W."/>
            <person name="Pan J."/>
            <person name="Luo Z.H."/>
            <person name="Li M."/>
        </authorList>
    </citation>
    <scope>NUCLEOTIDE SEQUENCE [LARGE SCALE GENOMIC DNA]</scope>
    <source>
        <strain evidence="9">HyVt-577</strain>
    </source>
</reference>
<evidence type="ECO:0000256" key="4">
    <source>
        <dbReference type="ARBA" id="ARBA00022692"/>
    </source>
</evidence>
<dbReference type="PANTHER" id="PTHR30576">
    <property type="entry name" value="COLANIC BIOSYNTHESIS UDP-GLUCOSE LIPID CARRIER TRANSFERASE"/>
    <property type="match status" value="1"/>
</dbReference>
<comment type="caution">
    <text evidence="9">The sequence shown here is derived from an EMBL/GenBank/DDBJ whole genome shotgun (WGS) entry which is preliminary data.</text>
</comment>
<evidence type="ECO:0000256" key="2">
    <source>
        <dbReference type="ARBA" id="ARBA00006464"/>
    </source>
</evidence>
<feature type="transmembrane region" description="Helical" evidence="7">
    <location>
        <begin position="12"/>
        <end position="37"/>
    </location>
</feature>
<dbReference type="InterPro" id="IPR017475">
    <property type="entry name" value="EPS_sugar_tfrase"/>
</dbReference>
<dbReference type="PANTHER" id="PTHR30576:SF0">
    <property type="entry name" value="UNDECAPRENYL-PHOSPHATE N-ACETYLGALACTOSAMINYL 1-PHOSPHATE TRANSFERASE-RELATED"/>
    <property type="match status" value="1"/>
</dbReference>
<protein>
    <submittedName>
        <fullName evidence="9">Sugar transferase</fullName>
    </submittedName>
</protein>
<accession>A0A7V4U356</accession>